<dbReference type="EMBL" id="MNAD01000868">
    <property type="protein sequence ID" value="OJT09921.1"/>
    <property type="molecule type" value="Genomic_DNA"/>
</dbReference>
<gene>
    <name evidence="2" type="ORF">TRAPUB_13599</name>
</gene>
<evidence type="ECO:0000313" key="2">
    <source>
        <dbReference type="EMBL" id="OJT09921.1"/>
    </source>
</evidence>
<feature type="region of interest" description="Disordered" evidence="1">
    <location>
        <begin position="67"/>
        <end position="90"/>
    </location>
</feature>
<dbReference type="SUPFAM" id="SSF53098">
    <property type="entry name" value="Ribonuclease H-like"/>
    <property type="match status" value="1"/>
</dbReference>
<protein>
    <recommendedName>
        <fullName evidence="4">3'-5' exonuclease domain-containing protein</fullName>
    </recommendedName>
</protein>
<dbReference type="GO" id="GO:0003676">
    <property type="term" value="F:nucleic acid binding"/>
    <property type="evidence" value="ECO:0007669"/>
    <property type="project" value="InterPro"/>
</dbReference>
<accession>A0A1M2VQN6</accession>
<dbReference type="Proteomes" id="UP000184267">
    <property type="component" value="Unassembled WGS sequence"/>
</dbReference>
<name>A0A1M2VQN6_TRAPU</name>
<reference evidence="2 3" key="1">
    <citation type="submission" date="2016-10" db="EMBL/GenBank/DDBJ databases">
        <title>Genome sequence of the basidiomycete white-rot fungus Trametes pubescens.</title>
        <authorList>
            <person name="Makela M.R."/>
            <person name="Granchi Z."/>
            <person name="Peng M."/>
            <person name="De Vries R.P."/>
            <person name="Grigoriev I."/>
            <person name="Riley R."/>
            <person name="Hilden K."/>
        </authorList>
    </citation>
    <scope>NUCLEOTIDE SEQUENCE [LARGE SCALE GENOMIC DNA]</scope>
    <source>
        <strain evidence="2 3">FBCC735</strain>
    </source>
</reference>
<evidence type="ECO:0000256" key="1">
    <source>
        <dbReference type="SAM" id="MobiDB-lite"/>
    </source>
</evidence>
<dbReference type="OrthoDB" id="26838at2759"/>
<dbReference type="AlphaFoldDB" id="A0A1M2VQN6"/>
<comment type="caution">
    <text evidence="2">The sequence shown here is derived from an EMBL/GenBank/DDBJ whole genome shotgun (WGS) entry which is preliminary data.</text>
</comment>
<keyword evidence="3" id="KW-1185">Reference proteome</keyword>
<dbReference type="Gene3D" id="3.30.420.10">
    <property type="entry name" value="Ribonuclease H-like superfamily/Ribonuclease H"/>
    <property type="match status" value="1"/>
</dbReference>
<dbReference type="InterPro" id="IPR012337">
    <property type="entry name" value="RNaseH-like_sf"/>
</dbReference>
<proteinExistence type="predicted"/>
<evidence type="ECO:0008006" key="4">
    <source>
        <dbReference type="Google" id="ProtNLM"/>
    </source>
</evidence>
<sequence>MAPKVTLCSTATTINLAVSALSIQSIILVDCEAQDLGRPDGVLSLISLSDPLAKHVFLIDALAFPSTYPVPPRSKSKSKSKSLPPPPPRPHPTLASLLALLSLPRITKVLWDGRADALELQLCYGLTISPVLDLTAGKGLIQKHRYTTEI</sequence>
<dbReference type="STRING" id="154538.A0A1M2VQN6"/>
<evidence type="ECO:0000313" key="3">
    <source>
        <dbReference type="Proteomes" id="UP000184267"/>
    </source>
</evidence>
<dbReference type="InterPro" id="IPR036397">
    <property type="entry name" value="RNaseH_sf"/>
</dbReference>
<organism evidence="2 3">
    <name type="scientific">Trametes pubescens</name>
    <name type="common">White-rot fungus</name>
    <dbReference type="NCBI Taxonomy" id="154538"/>
    <lineage>
        <taxon>Eukaryota</taxon>
        <taxon>Fungi</taxon>
        <taxon>Dikarya</taxon>
        <taxon>Basidiomycota</taxon>
        <taxon>Agaricomycotina</taxon>
        <taxon>Agaricomycetes</taxon>
        <taxon>Polyporales</taxon>
        <taxon>Polyporaceae</taxon>
        <taxon>Trametes</taxon>
    </lineage>
</organism>